<dbReference type="InterPro" id="IPR017850">
    <property type="entry name" value="Alkaline_phosphatase_core_sf"/>
</dbReference>
<reference evidence="1 2" key="1">
    <citation type="submission" date="2023-02" db="EMBL/GenBank/DDBJ databases">
        <title>Genome sequence of Lentisphaera profundi SAORIC-696.</title>
        <authorList>
            <person name="Kim e."/>
            <person name="Cho J.-C."/>
            <person name="Choi A."/>
            <person name="Kang I."/>
        </authorList>
    </citation>
    <scope>NUCLEOTIDE SEQUENCE [LARGE SCALE GENOMIC DNA]</scope>
    <source>
        <strain evidence="1 2">SAORIC-696</strain>
    </source>
</reference>
<dbReference type="PROSITE" id="PS51318">
    <property type="entry name" value="TAT"/>
    <property type="match status" value="1"/>
</dbReference>
<organism evidence="1 2">
    <name type="scientific">Lentisphaera profundi</name>
    <dbReference type="NCBI Taxonomy" id="1658616"/>
    <lineage>
        <taxon>Bacteria</taxon>
        <taxon>Pseudomonadati</taxon>
        <taxon>Lentisphaerota</taxon>
        <taxon>Lentisphaeria</taxon>
        <taxon>Lentisphaerales</taxon>
        <taxon>Lentisphaeraceae</taxon>
        <taxon>Lentisphaera</taxon>
    </lineage>
</organism>
<dbReference type="PANTHER" id="PTHR43737:SF1">
    <property type="entry name" value="DUF1501 DOMAIN-CONTAINING PROTEIN"/>
    <property type="match status" value="1"/>
</dbReference>
<name>A0ABY7VPX6_9BACT</name>
<dbReference type="InterPro" id="IPR006311">
    <property type="entry name" value="TAT_signal"/>
</dbReference>
<dbReference type="Proteomes" id="UP001214250">
    <property type="component" value="Chromosome 1"/>
</dbReference>
<sequence length="469" mass="52267">MSTNDINRRDFMKLTSMGVSASALSSFLNSAEAAEYVPKLHHKAKAKSVIFLYMSGGVSHVDSFDPKPLLTKMHGKPMPMKVKKTQFDHNGHILASPWKSKHYGKSGIEMTNLFPNIANMADDLAVVRSMTAKFSEHAEGNFFMHTGFPFLGNPSAGAWVSYGCGSQNKNLPSYVVLKSKNSGIPHGGVSIFGNGFLPAIHQGSIFNIRSGYQAVPNIKPWMQDKKQRKMLGLIKNLDQRFSKKIAYEEAIVSSVKNSQTAYAMQESVPELTDVSKESQATRDLYGVDDKNEHKSQYAKQCLMARRLVERGVRFVELNCCKTSKFGNDGAPWDQHSDLEFGHQKMADHVDQPIAALLQDLKQRGMLDETLVVFATEFGRTPFTQGATGRDHHPYGFSMWMAGGGTKGGTVYGATDELGYYASEKVSTVYDMWATILHQLGLNHERLTYRHSGRDMRLTDVHGEVWHDIL</sequence>
<proteinExistence type="predicted"/>
<dbReference type="Gene3D" id="3.40.720.10">
    <property type="entry name" value="Alkaline Phosphatase, subunit A"/>
    <property type="match status" value="1"/>
</dbReference>
<accession>A0ABY7VPX6</accession>
<dbReference type="PANTHER" id="PTHR43737">
    <property type="entry name" value="BLL7424 PROTEIN"/>
    <property type="match status" value="1"/>
</dbReference>
<evidence type="ECO:0000313" key="1">
    <source>
        <dbReference type="EMBL" id="WDE95767.1"/>
    </source>
</evidence>
<dbReference type="Pfam" id="PF07394">
    <property type="entry name" value="DUF1501"/>
    <property type="match status" value="1"/>
</dbReference>
<gene>
    <name evidence="1" type="ORF">PQO03_08570</name>
</gene>
<keyword evidence="2" id="KW-1185">Reference proteome</keyword>
<dbReference type="EMBL" id="CP117811">
    <property type="protein sequence ID" value="WDE95767.1"/>
    <property type="molecule type" value="Genomic_DNA"/>
</dbReference>
<dbReference type="RefSeq" id="WP_274149531.1">
    <property type="nucleotide sequence ID" value="NZ_CP117811.1"/>
</dbReference>
<dbReference type="InterPro" id="IPR010869">
    <property type="entry name" value="DUF1501"/>
</dbReference>
<protein>
    <submittedName>
        <fullName evidence="1">DUF1501 domain-containing protein</fullName>
    </submittedName>
</protein>
<evidence type="ECO:0000313" key="2">
    <source>
        <dbReference type="Proteomes" id="UP001214250"/>
    </source>
</evidence>
<dbReference type="SUPFAM" id="SSF53649">
    <property type="entry name" value="Alkaline phosphatase-like"/>
    <property type="match status" value="1"/>
</dbReference>